<dbReference type="SUPFAM" id="SSF52058">
    <property type="entry name" value="L domain-like"/>
    <property type="match status" value="1"/>
</dbReference>
<organism evidence="5 6">
    <name type="scientific">Polypedilum vanderplanki</name>
    <name type="common">Sleeping chironomid midge</name>
    <dbReference type="NCBI Taxonomy" id="319348"/>
    <lineage>
        <taxon>Eukaryota</taxon>
        <taxon>Metazoa</taxon>
        <taxon>Ecdysozoa</taxon>
        <taxon>Arthropoda</taxon>
        <taxon>Hexapoda</taxon>
        <taxon>Insecta</taxon>
        <taxon>Pterygota</taxon>
        <taxon>Neoptera</taxon>
        <taxon>Endopterygota</taxon>
        <taxon>Diptera</taxon>
        <taxon>Nematocera</taxon>
        <taxon>Chironomoidea</taxon>
        <taxon>Chironomidae</taxon>
        <taxon>Chironominae</taxon>
        <taxon>Polypedilum</taxon>
        <taxon>Polypedilum</taxon>
    </lineage>
</organism>
<evidence type="ECO:0000313" key="6">
    <source>
        <dbReference type="Proteomes" id="UP001107558"/>
    </source>
</evidence>
<dbReference type="OrthoDB" id="694479at2759"/>
<dbReference type="InterPro" id="IPR001611">
    <property type="entry name" value="Leu-rich_rpt"/>
</dbReference>
<dbReference type="AlphaFoldDB" id="A0A9J6CRU9"/>
<keyword evidence="4" id="KW-1133">Transmembrane helix</keyword>
<dbReference type="PANTHER" id="PTHR24373:SF370">
    <property type="entry name" value="FISH-LIPS, ISOFORM E"/>
    <property type="match status" value="1"/>
</dbReference>
<dbReference type="PANTHER" id="PTHR24373">
    <property type="entry name" value="SLIT RELATED LEUCINE-RICH REPEAT NEURONAL PROTEIN"/>
    <property type="match status" value="1"/>
</dbReference>
<proteinExistence type="predicted"/>
<reference evidence="5" key="1">
    <citation type="submission" date="2021-03" db="EMBL/GenBank/DDBJ databases">
        <title>Chromosome level genome of the anhydrobiotic midge Polypedilum vanderplanki.</title>
        <authorList>
            <person name="Yoshida Y."/>
            <person name="Kikawada T."/>
            <person name="Gusev O."/>
        </authorList>
    </citation>
    <scope>NUCLEOTIDE SEQUENCE</scope>
    <source>
        <strain evidence="5">NIAS01</strain>
        <tissue evidence="5">Whole body or cell culture</tissue>
    </source>
</reference>
<dbReference type="InterPro" id="IPR003591">
    <property type="entry name" value="Leu-rich_rpt_typical-subtyp"/>
</dbReference>
<protein>
    <submittedName>
        <fullName evidence="5">Uncharacterized protein</fullName>
    </submittedName>
</protein>
<evidence type="ECO:0000256" key="3">
    <source>
        <dbReference type="ARBA" id="ARBA00022737"/>
    </source>
</evidence>
<evidence type="ECO:0000313" key="5">
    <source>
        <dbReference type="EMBL" id="KAG5685074.1"/>
    </source>
</evidence>
<keyword evidence="4" id="KW-0472">Membrane</keyword>
<dbReference type="InterPro" id="IPR050328">
    <property type="entry name" value="Dev_Immune_Receptor"/>
</dbReference>
<evidence type="ECO:0000256" key="4">
    <source>
        <dbReference type="SAM" id="Phobius"/>
    </source>
</evidence>
<keyword evidence="6" id="KW-1185">Reference proteome</keyword>
<dbReference type="InterPro" id="IPR032675">
    <property type="entry name" value="LRR_dom_sf"/>
</dbReference>
<accession>A0A9J6CRU9</accession>
<keyword evidence="1" id="KW-0433">Leucine-rich repeat</keyword>
<comment type="caution">
    <text evidence="5">The sequence shown here is derived from an EMBL/GenBank/DDBJ whole genome shotgun (WGS) entry which is preliminary data.</text>
</comment>
<dbReference type="GO" id="GO:0005615">
    <property type="term" value="C:extracellular space"/>
    <property type="evidence" value="ECO:0007669"/>
    <property type="project" value="TreeGrafter"/>
</dbReference>
<dbReference type="GO" id="GO:0031012">
    <property type="term" value="C:extracellular matrix"/>
    <property type="evidence" value="ECO:0007669"/>
    <property type="project" value="TreeGrafter"/>
</dbReference>
<gene>
    <name evidence="5" type="ORF">PVAND_014275</name>
</gene>
<dbReference type="Proteomes" id="UP001107558">
    <property type="component" value="Chromosome 1"/>
</dbReference>
<dbReference type="EMBL" id="JADBJN010000001">
    <property type="protein sequence ID" value="KAG5685074.1"/>
    <property type="molecule type" value="Genomic_DNA"/>
</dbReference>
<feature type="transmembrane region" description="Helical" evidence="4">
    <location>
        <begin position="341"/>
        <end position="360"/>
    </location>
</feature>
<evidence type="ECO:0000256" key="2">
    <source>
        <dbReference type="ARBA" id="ARBA00022729"/>
    </source>
</evidence>
<name>A0A9J6CRU9_POLVA</name>
<dbReference type="SMART" id="SM00369">
    <property type="entry name" value="LRR_TYP"/>
    <property type="match status" value="4"/>
</dbReference>
<dbReference type="Pfam" id="PF13855">
    <property type="entry name" value="LRR_8"/>
    <property type="match status" value="2"/>
</dbReference>
<keyword evidence="2" id="KW-0732">Signal</keyword>
<keyword evidence="4" id="KW-0812">Transmembrane</keyword>
<evidence type="ECO:0000256" key="1">
    <source>
        <dbReference type="ARBA" id="ARBA00022614"/>
    </source>
</evidence>
<dbReference type="Gene3D" id="3.80.10.10">
    <property type="entry name" value="Ribonuclease Inhibitor"/>
    <property type="match status" value="2"/>
</dbReference>
<dbReference type="PROSITE" id="PS51450">
    <property type="entry name" value="LRR"/>
    <property type="match status" value="2"/>
</dbReference>
<keyword evidence="3" id="KW-0677">Repeat</keyword>
<sequence>MIVPERFRYVIIVALINTFQVICHVTKTETVLHCRQLSTTILDCSSLSFTSIPNDIPNTVVALNMSFNQLTLSDTTFEQCCHQIQELDLSNNKISSVNRKDFETLTNLTTLILRNNSISHFEPETFKSNMKLERLDLSQNPLQLQQSTSDGFLINSRLEELNLDYCNLNEIPEGSFRGITQLKNLSLRGNQFDEHMDVSAFENLKSLTKLEIKNISQVAIKNLCENLVSIDSIYFEGFNLSCFIFLNEDNFEDAVVGLDLPVELPILPPPIKFITTTTTTLSTSTVTTTVYELLTEKLNSSTLSEKIETIDYSNSQNNVTNSANITNQTSVVDIDNETIKYILMGILGVTLIGILIGFICRADVCGIKTKLCRSKKSTNNRRSPTDTVSPFEEIPLNTISTNGKAIEGQG</sequence>